<evidence type="ECO:0000259" key="7">
    <source>
        <dbReference type="Pfam" id="PF14464"/>
    </source>
</evidence>
<keyword evidence="1" id="KW-0645">Protease</keyword>
<dbReference type="Pfam" id="PF14464">
    <property type="entry name" value="Prok-JAB"/>
    <property type="match status" value="1"/>
</dbReference>
<evidence type="ECO:0000313" key="8">
    <source>
        <dbReference type="EMBL" id="RBL90458.1"/>
    </source>
</evidence>
<dbReference type="GO" id="GO:0008237">
    <property type="term" value="F:metallopeptidase activity"/>
    <property type="evidence" value="ECO:0007669"/>
    <property type="project" value="UniProtKB-KW"/>
</dbReference>
<evidence type="ECO:0008006" key="10">
    <source>
        <dbReference type="Google" id="ProtNLM"/>
    </source>
</evidence>
<evidence type="ECO:0000256" key="4">
    <source>
        <dbReference type="ARBA" id="ARBA00022833"/>
    </source>
</evidence>
<evidence type="ECO:0000256" key="3">
    <source>
        <dbReference type="ARBA" id="ARBA00022801"/>
    </source>
</evidence>
<feature type="domain" description="THIF-type NAD/FAD binding fold" evidence="6">
    <location>
        <begin position="364"/>
        <end position="481"/>
    </location>
</feature>
<evidence type="ECO:0000313" key="9">
    <source>
        <dbReference type="Proteomes" id="UP000253410"/>
    </source>
</evidence>
<dbReference type="GO" id="GO:0046872">
    <property type="term" value="F:metal ion binding"/>
    <property type="evidence" value="ECO:0007669"/>
    <property type="project" value="UniProtKB-KW"/>
</dbReference>
<comment type="caution">
    <text evidence="8">The sequence shown here is derived from an EMBL/GenBank/DDBJ whole genome shotgun (WGS) entry which is preliminary data.</text>
</comment>
<evidence type="ECO:0000256" key="1">
    <source>
        <dbReference type="ARBA" id="ARBA00022670"/>
    </source>
</evidence>
<dbReference type="Proteomes" id="UP000253410">
    <property type="component" value="Unassembled WGS sequence"/>
</dbReference>
<dbReference type="EMBL" id="QFFJ01000002">
    <property type="protein sequence ID" value="RBL90458.1"/>
    <property type="molecule type" value="Genomic_DNA"/>
</dbReference>
<sequence length="752" mass="84649">MLYSENLIEYAGDLPLQVQNAVGAIQQFYCLEQLKVLSLNPHTIAVPININVSIPPNGTVGGIDIREVEPILIRINIQHYPHNSPRVSSDRKDFPKDRIPHLYISGTEDPAAKLCLVRGNMDEWFAERPIETFLEVIDEWFFKAANGLLAEDGEEFDPMRIEKCGGFHIYRYDQMAETVSSKNAFFPGGAFACFITQTELSPNHLQTGLTLKTKVPVHLVTVNTILELIRHFGATQANNTKSILSILVWHPSDKIFANYETNLPESYTELIEYFKKYDIDICPIVETLRDQFPIETSIIPIIHAIKRPRKLIGFSSCYEFINFGLLLTRDAKDIPHMLSKVESLSQNEPFTSTTAAKVSGEKYNQKILFIGGGSLGSKIILHHARSGCAHIGICDYDILLEHNITRHSLLIDHIGKIKSQSLEVELDKMFEFTQEKSIKSYSAPAHFLNTSDFNNYSWLVDSTASLNVRNWLVQKDFEQQINIAKCELVDEGKIGLLYIEGESRNPRVDDLANLAHFRALKYPFLEKWRRNDAVRDIQTLEIGLGCSSTTVVTADDSISSHAAIFSKVLHSESERVNIQENGLLYIQTISNAGIPETLSKHETVPPFSIHQCCSGSGWEVRMMAGLKDRLLSQCKQNSPNETGGILIGVCNYKTQTIHIYDVWNAPPKSKGSPSSFIRSKNGLKAKVDLIKERTGGMIGYIGEWHTHPMNLNQLSQRDIDTVNELLPLNRLSPIPTLSLIVTKTNLLPFIFL</sequence>
<evidence type="ECO:0000256" key="2">
    <source>
        <dbReference type="ARBA" id="ARBA00022723"/>
    </source>
</evidence>
<dbReference type="Gene3D" id="3.40.50.720">
    <property type="entry name" value="NAD(P)-binding Rossmann-like Domain"/>
    <property type="match status" value="1"/>
</dbReference>
<dbReference type="GO" id="GO:0008641">
    <property type="term" value="F:ubiquitin-like modifier activating enzyme activity"/>
    <property type="evidence" value="ECO:0007669"/>
    <property type="project" value="InterPro"/>
</dbReference>
<proteinExistence type="predicted"/>
<feature type="domain" description="JAB" evidence="7">
    <location>
        <begin position="625"/>
        <end position="726"/>
    </location>
</feature>
<evidence type="ECO:0000259" key="6">
    <source>
        <dbReference type="Pfam" id="PF00899"/>
    </source>
</evidence>
<dbReference type="InterPro" id="IPR028090">
    <property type="entry name" value="JAB_dom_prok"/>
</dbReference>
<gene>
    <name evidence="8" type="ORF">DF182_28780</name>
</gene>
<keyword evidence="5" id="KW-0482">Metalloprotease</keyword>
<dbReference type="Gene3D" id="3.40.140.10">
    <property type="entry name" value="Cytidine Deaminase, domain 2"/>
    <property type="match status" value="1"/>
</dbReference>
<dbReference type="Pfam" id="PF00899">
    <property type="entry name" value="ThiF"/>
    <property type="match status" value="1"/>
</dbReference>
<keyword evidence="2" id="KW-0479">Metal-binding</keyword>
<reference evidence="8 9" key="1">
    <citation type="submission" date="2018-05" db="EMBL/GenBank/DDBJ databases">
        <title>Chitinophaga sp. K3CV102501T nov., isolated from isolated from a monsoon evergreen broad-leaved forest soil.</title>
        <authorList>
            <person name="Lv Y."/>
        </authorList>
    </citation>
    <scope>NUCLEOTIDE SEQUENCE [LARGE SCALE GENOMIC DNA]</scope>
    <source>
        <strain evidence="8 9">GDMCC 1.1325</strain>
    </source>
</reference>
<dbReference type="AlphaFoldDB" id="A0A365XWJ5"/>
<keyword evidence="4" id="KW-0862">Zinc</keyword>
<evidence type="ECO:0000256" key="5">
    <source>
        <dbReference type="ARBA" id="ARBA00023049"/>
    </source>
</evidence>
<dbReference type="SUPFAM" id="SSF102712">
    <property type="entry name" value="JAB1/MPN domain"/>
    <property type="match status" value="1"/>
</dbReference>
<dbReference type="InterPro" id="IPR035985">
    <property type="entry name" value="Ubiquitin-activating_enz"/>
</dbReference>
<protein>
    <recommendedName>
        <fullName evidence="10">Thiamine biosynthesis protein ThiF</fullName>
    </recommendedName>
</protein>
<dbReference type="InterPro" id="IPR000594">
    <property type="entry name" value="ThiF_NAD_FAD-bd"/>
</dbReference>
<dbReference type="Pfam" id="PF14457">
    <property type="entry name" value="Prok-E2_A"/>
    <property type="match status" value="1"/>
</dbReference>
<accession>A0A365XWJ5</accession>
<dbReference type="GO" id="GO:0006508">
    <property type="term" value="P:proteolysis"/>
    <property type="evidence" value="ECO:0007669"/>
    <property type="project" value="UniProtKB-KW"/>
</dbReference>
<keyword evidence="3" id="KW-0378">Hydrolase</keyword>
<dbReference type="OrthoDB" id="624575at2"/>
<name>A0A365XWJ5_9BACT</name>
<keyword evidence="9" id="KW-1185">Reference proteome</keyword>
<organism evidence="8 9">
    <name type="scientific">Chitinophaga flava</name>
    <dbReference type="NCBI Taxonomy" id="2259036"/>
    <lineage>
        <taxon>Bacteria</taxon>
        <taxon>Pseudomonadati</taxon>
        <taxon>Bacteroidota</taxon>
        <taxon>Chitinophagia</taxon>
        <taxon>Chitinophagales</taxon>
        <taxon>Chitinophagaceae</taxon>
        <taxon>Chitinophaga</taxon>
    </lineage>
</organism>
<dbReference type="RefSeq" id="WP_113619206.1">
    <property type="nucleotide sequence ID" value="NZ_QFFJ01000002.1"/>
</dbReference>
<dbReference type="SUPFAM" id="SSF69572">
    <property type="entry name" value="Activating enzymes of the ubiquitin-like proteins"/>
    <property type="match status" value="1"/>
</dbReference>
<dbReference type="InterPro" id="IPR032865">
    <property type="entry name" value="Prok-E2_A"/>
</dbReference>